<gene>
    <name evidence="3" type="ORF">GP486_002638</name>
</gene>
<dbReference type="EMBL" id="JAGHQM010000306">
    <property type="protein sequence ID" value="KAH0562695.1"/>
    <property type="molecule type" value="Genomic_DNA"/>
</dbReference>
<name>A0A9P8LEU5_9PEZI</name>
<evidence type="ECO:0000313" key="4">
    <source>
        <dbReference type="Proteomes" id="UP000750711"/>
    </source>
</evidence>
<protein>
    <recommendedName>
        <fullName evidence="2">Ubiquitin-like domain-containing protein</fullName>
    </recommendedName>
</protein>
<dbReference type="PANTHER" id="PTHR38886">
    <property type="entry name" value="SESA DOMAIN-CONTAINING PROTEIN"/>
    <property type="match status" value="1"/>
</dbReference>
<accession>A0A9P8LEU5</accession>
<dbReference type="Proteomes" id="UP000750711">
    <property type="component" value="Unassembled WGS sequence"/>
</dbReference>
<feature type="compositionally biased region" description="Acidic residues" evidence="1">
    <location>
        <begin position="470"/>
        <end position="487"/>
    </location>
</feature>
<evidence type="ECO:0000259" key="2">
    <source>
        <dbReference type="Pfam" id="PF22893"/>
    </source>
</evidence>
<dbReference type="PANTHER" id="PTHR38886:SF1">
    <property type="entry name" value="NACHT-NTPASE AND P-LOOP NTPASES N-TERMINAL DOMAIN-CONTAINING PROTEIN"/>
    <property type="match status" value="1"/>
</dbReference>
<dbReference type="AlphaFoldDB" id="A0A9P8LEU5"/>
<reference evidence="3" key="1">
    <citation type="submission" date="2021-03" db="EMBL/GenBank/DDBJ databases">
        <title>Comparative genomics and phylogenomic investigation of the class Geoglossomycetes provide insights into ecological specialization and systematics.</title>
        <authorList>
            <person name="Melie T."/>
            <person name="Pirro S."/>
            <person name="Miller A.N."/>
            <person name="Quandt A."/>
        </authorList>
    </citation>
    <scope>NUCLEOTIDE SEQUENCE</scope>
    <source>
        <strain evidence="3">CAQ_001_2017</strain>
    </source>
</reference>
<comment type="caution">
    <text evidence="3">The sequence shown here is derived from an EMBL/GenBank/DDBJ whole genome shotgun (WGS) entry which is preliminary data.</text>
</comment>
<dbReference type="InterPro" id="IPR054464">
    <property type="entry name" value="ULD_fung"/>
</dbReference>
<dbReference type="Pfam" id="PF22893">
    <property type="entry name" value="ULD_2"/>
    <property type="match status" value="1"/>
</dbReference>
<feature type="region of interest" description="Disordered" evidence="1">
    <location>
        <begin position="406"/>
        <end position="440"/>
    </location>
</feature>
<feature type="region of interest" description="Disordered" evidence="1">
    <location>
        <begin position="467"/>
        <end position="499"/>
    </location>
</feature>
<feature type="compositionally biased region" description="Basic and acidic residues" evidence="1">
    <location>
        <begin position="488"/>
        <end position="499"/>
    </location>
</feature>
<feature type="compositionally biased region" description="Basic and acidic residues" evidence="1">
    <location>
        <begin position="424"/>
        <end position="437"/>
    </location>
</feature>
<keyword evidence="4" id="KW-1185">Reference proteome</keyword>
<organism evidence="3 4">
    <name type="scientific">Trichoglossum hirsutum</name>
    <dbReference type="NCBI Taxonomy" id="265104"/>
    <lineage>
        <taxon>Eukaryota</taxon>
        <taxon>Fungi</taxon>
        <taxon>Dikarya</taxon>
        <taxon>Ascomycota</taxon>
        <taxon>Pezizomycotina</taxon>
        <taxon>Geoglossomycetes</taxon>
        <taxon>Geoglossales</taxon>
        <taxon>Geoglossaceae</taxon>
        <taxon>Trichoglossum</taxon>
    </lineage>
</organism>
<evidence type="ECO:0000313" key="3">
    <source>
        <dbReference type="EMBL" id="KAH0562695.1"/>
    </source>
</evidence>
<feature type="domain" description="Ubiquitin-like" evidence="2">
    <location>
        <begin position="242"/>
        <end position="321"/>
    </location>
</feature>
<sequence length="499" mass="56299">MSSGFVSDFAAVSKLIADIVSSLRDAAGSASEYQELFRELDSLQLVLTHVDKLQPVDEQQLTINAIKCAALSCKHILSEFYSKAQKYEGSLGLGKSNGKLKDLNKKILWRLHKEEVRQLREKLNIHVGTVNMMLMAHGLEMLNTAAGQSKRYQSDIQKRLDDSCTSVEEIRTGTKTQETSIKDNKSMLTRLFGMIEGDMVPQLVYLTDTAKELLSQAFEINRIVLKLQTETPRPDLRFTWFQEPVKLEDALGRIIPVPSEYSYSTLEAIIKDRFKTGPGRLQVLNGEYEIFNTKDSKQLISDTEGASLLPGMSITMAIIIEQHPSKSKCCPNPQCSSRAFVKEPGGGNICSQCRVRFGQAIRKLKRVMEITQEGENEPLPKRSKRQTIEGPAMEFEDFKNVRVAHNFPSPSHISSHNRNRRPSRYNERFDPWSESSKELGSNRLRRISPSQGDAVIVGFLGGYIPLFPESESEESTDADSLIDADMDMDQHDMDPQDWE</sequence>
<proteinExistence type="predicted"/>
<dbReference type="CDD" id="cd20335">
    <property type="entry name" value="BRcat_RBR"/>
    <property type="match status" value="1"/>
</dbReference>
<evidence type="ECO:0000256" key="1">
    <source>
        <dbReference type="SAM" id="MobiDB-lite"/>
    </source>
</evidence>